<dbReference type="EMBL" id="JAJHVV010000011">
    <property type="protein sequence ID" value="MCK6264908.1"/>
    <property type="molecule type" value="Genomic_DNA"/>
</dbReference>
<keyword evidence="2" id="KW-0808">Transferase</keyword>
<evidence type="ECO:0000313" key="7">
    <source>
        <dbReference type="Proteomes" id="UP001139559"/>
    </source>
</evidence>
<feature type="domain" description="Carbohydrate kinase FGGY C-terminal" evidence="5">
    <location>
        <begin position="260"/>
        <end position="445"/>
    </location>
</feature>
<dbReference type="Proteomes" id="UP001139559">
    <property type="component" value="Unassembled WGS sequence"/>
</dbReference>
<dbReference type="InterPro" id="IPR018484">
    <property type="entry name" value="FGGY_N"/>
</dbReference>
<feature type="domain" description="Carbohydrate kinase FGGY N-terminal" evidence="4">
    <location>
        <begin position="4"/>
        <end position="249"/>
    </location>
</feature>
<organism evidence="6 7">
    <name type="scientific">Vibrio amylolyticus</name>
    <dbReference type="NCBI Taxonomy" id="2847292"/>
    <lineage>
        <taxon>Bacteria</taxon>
        <taxon>Pseudomonadati</taxon>
        <taxon>Pseudomonadota</taxon>
        <taxon>Gammaproteobacteria</taxon>
        <taxon>Vibrionales</taxon>
        <taxon>Vibrionaceae</taxon>
        <taxon>Vibrio</taxon>
    </lineage>
</organism>
<dbReference type="GO" id="GO:0005975">
    <property type="term" value="P:carbohydrate metabolic process"/>
    <property type="evidence" value="ECO:0007669"/>
    <property type="project" value="InterPro"/>
</dbReference>
<dbReference type="AlphaFoldDB" id="A0A9X2BMG5"/>
<comment type="caution">
    <text evidence="6">The sequence shown here is derived from an EMBL/GenBank/DDBJ whole genome shotgun (WGS) entry which is preliminary data.</text>
</comment>
<dbReference type="PANTHER" id="PTHR43095">
    <property type="entry name" value="SUGAR KINASE"/>
    <property type="match status" value="1"/>
</dbReference>
<dbReference type="InterPro" id="IPR050406">
    <property type="entry name" value="FGGY_Carb_Kinase"/>
</dbReference>
<dbReference type="GO" id="GO:0016301">
    <property type="term" value="F:kinase activity"/>
    <property type="evidence" value="ECO:0007669"/>
    <property type="project" value="UniProtKB-KW"/>
</dbReference>
<evidence type="ECO:0000256" key="2">
    <source>
        <dbReference type="ARBA" id="ARBA00022679"/>
    </source>
</evidence>
<proteinExistence type="inferred from homology"/>
<dbReference type="Gene3D" id="3.30.420.40">
    <property type="match status" value="2"/>
</dbReference>
<dbReference type="Pfam" id="PF00370">
    <property type="entry name" value="FGGY_N"/>
    <property type="match status" value="1"/>
</dbReference>
<evidence type="ECO:0000259" key="5">
    <source>
        <dbReference type="Pfam" id="PF02782"/>
    </source>
</evidence>
<evidence type="ECO:0000313" key="6">
    <source>
        <dbReference type="EMBL" id="MCK6264908.1"/>
    </source>
</evidence>
<dbReference type="InterPro" id="IPR043129">
    <property type="entry name" value="ATPase_NBD"/>
</dbReference>
<dbReference type="InterPro" id="IPR000577">
    <property type="entry name" value="Carb_kinase_FGGY"/>
</dbReference>
<dbReference type="Pfam" id="PF02782">
    <property type="entry name" value="FGGY_C"/>
    <property type="match status" value="1"/>
</dbReference>
<evidence type="ECO:0000256" key="1">
    <source>
        <dbReference type="ARBA" id="ARBA00009156"/>
    </source>
</evidence>
<evidence type="ECO:0000259" key="4">
    <source>
        <dbReference type="Pfam" id="PF00370"/>
    </source>
</evidence>
<dbReference type="PANTHER" id="PTHR43095:SF3">
    <property type="entry name" value="L-XYLULOSE_3-KETO-L-GULONATE KINASE"/>
    <property type="match status" value="1"/>
</dbReference>
<comment type="similarity">
    <text evidence="1">Belongs to the FGGY kinase family.</text>
</comment>
<dbReference type="RefSeq" id="WP_248009992.1">
    <property type="nucleotide sequence ID" value="NZ_JAJHVV010000011.1"/>
</dbReference>
<sequence>MTSYALGIDCGNTAVKAALFDENGVEIATVANNYPTHIPKPDYTEADLDECWELCADAIRRVMEKTKVDRNHVVAVGCSGHGNGLYLLDTNRAPLLGIKSLDSRAQSDVERLQKSTLFSVINRKNHQGVWSSQTAVLLHWLKRHQRETYEQIGEVLFCKDYLNFKLTGECATEWGDITASGLFDFETDSVSDELLGAYDIADIKTKLPDTLESNQVIGGITSEVSELTGLNIGTPVIAGLFDVVACAYGSEAHHLGETSVVAGTWNINQIVTDTLPPQDIFMACKLGKDRYLAIEASTCSASNLEWLVQRFFTEQIDKSSSGESVFERFNRQLEDVELNHALPLFHPYLYGSTGQSSPSANLIGLKGWHQDIHIVYAFYEGIVFAHLEHINRLRSAGYKMDSVAISGGASRSDYWCQLFADILNVEIKVSSSNEVGAKGVAMLALNSVTALLSNDRSLMDKVQTKRSQRLFRPSDERHEFYEARFKKYCALKELLADV</sequence>
<protein>
    <submittedName>
        <fullName evidence="6">Carbohydrate kinase</fullName>
    </submittedName>
</protein>
<reference evidence="6" key="1">
    <citation type="submission" date="2021-11" db="EMBL/GenBank/DDBJ databases">
        <title>Vibrio ZSDE26 sp. nov. and Vibrio ZSDZ34 sp. nov., isolated from coastal seawater in Qingdao.</title>
        <authorList>
            <person name="Zhang P."/>
        </authorList>
    </citation>
    <scope>NUCLEOTIDE SEQUENCE</scope>
    <source>
        <strain evidence="6">ZSDE26</strain>
    </source>
</reference>
<accession>A0A9X2BMG5</accession>
<name>A0A9X2BMG5_9VIBR</name>
<keyword evidence="7" id="KW-1185">Reference proteome</keyword>
<gene>
    <name evidence="6" type="ORF">KP803_16640</name>
</gene>
<dbReference type="SUPFAM" id="SSF53067">
    <property type="entry name" value="Actin-like ATPase domain"/>
    <property type="match status" value="2"/>
</dbReference>
<keyword evidence="3 6" id="KW-0418">Kinase</keyword>
<dbReference type="CDD" id="cd07802">
    <property type="entry name" value="ASKHA_NBD_FGGY_EcLyxK-like"/>
    <property type="match status" value="1"/>
</dbReference>
<dbReference type="PIRSF" id="PIRSF000538">
    <property type="entry name" value="GlpK"/>
    <property type="match status" value="1"/>
</dbReference>
<dbReference type="InterPro" id="IPR018485">
    <property type="entry name" value="FGGY_C"/>
</dbReference>
<evidence type="ECO:0000256" key="3">
    <source>
        <dbReference type="ARBA" id="ARBA00022777"/>
    </source>
</evidence>